<feature type="compositionally biased region" description="Basic residues" evidence="1">
    <location>
        <begin position="262"/>
        <end position="276"/>
    </location>
</feature>
<dbReference type="EMBL" id="JAKOGI010000098">
    <property type="protein sequence ID" value="KAJ8444444.1"/>
    <property type="molecule type" value="Genomic_DNA"/>
</dbReference>
<proteinExistence type="predicted"/>
<feature type="region of interest" description="Disordered" evidence="1">
    <location>
        <begin position="298"/>
        <end position="346"/>
    </location>
</feature>
<organism evidence="2 3">
    <name type="scientific">Carnegiea gigantea</name>
    <dbReference type="NCBI Taxonomy" id="171969"/>
    <lineage>
        <taxon>Eukaryota</taxon>
        <taxon>Viridiplantae</taxon>
        <taxon>Streptophyta</taxon>
        <taxon>Embryophyta</taxon>
        <taxon>Tracheophyta</taxon>
        <taxon>Spermatophyta</taxon>
        <taxon>Magnoliopsida</taxon>
        <taxon>eudicotyledons</taxon>
        <taxon>Gunneridae</taxon>
        <taxon>Pentapetalae</taxon>
        <taxon>Caryophyllales</taxon>
        <taxon>Cactineae</taxon>
        <taxon>Cactaceae</taxon>
        <taxon>Cactoideae</taxon>
        <taxon>Echinocereeae</taxon>
        <taxon>Carnegiea</taxon>
    </lineage>
</organism>
<dbReference type="PANTHER" id="PTHR34193:SF1">
    <property type="entry name" value="EXPRESSED PROTEIN"/>
    <property type="match status" value="1"/>
</dbReference>
<keyword evidence="3" id="KW-1185">Reference proteome</keyword>
<sequence length="346" mass="37984">MPDSETKLRQNRIHLFDPVALISDGSGVYRASNNADQPRRVAQSCDGFPEGNANGRVRSYDSFTDAHKDEYDVTPRVWKPNSLTSPKARGSPVNPTHPRSVSSSPLHSSTPKAMGSPLNPSSPRSFPSSPLHPSSTRGSPLNSASPHPINSSPLNPTSHKFVNSSPLHPTSPKHPGSPLHPNRLHHRPMSPNSRVQAIARGRKELMEMVRDLPETFYELSLKDIVERKADMEDQKEIDPPEEKKPPKESSRQQEKKDNKTSSNKKGKKSAKKKMSRSRSPDNGKFLLKTSVFPILLGSKKSKKNLGASGSFKIAPLPKPQPTPTQSTKGPEKELSGYATEVAQNQA</sequence>
<gene>
    <name evidence="2" type="ORF">Cgig2_005966</name>
</gene>
<comment type="caution">
    <text evidence="2">The sequence shown here is derived from an EMBL/GenBank/DDBJ whole genome shotgun (WGS) entry which is preliminary data.</text>
</comment>
<dbReference type="OrthoDB" id="776574at2759"/>
<evidence type="ECO:0000313" key="2">
    <source>
        <dbReference type="EMBL" id="KAJ8444444.1"/>
    </source>
</evidence>
<feature type="compositionally biased region" description="Low complexity" evidence="1">
    <location>
        <begin position="100"/>
        <end position="109"/>
    </location>
</feature>
<protein>
    <submittedName>
        <fullName evidence="2">Uncharacterized protein</fullName>
    </submittedName>
</protein>
<feature type="region of interest" description="Disordered" evidence="1">
    <location>
        <begin position="229"/>
        <end position="286"/>
    </location>
</feature>
<dbReference type="PANTHER" id="PTHR34193">
    <property type="entry name" value="OS11G0199801 PROTEIN"/>
    <property type="match status" value="1"/>
</dbReference>
<reference evidence="2" key="1">
    <citation type="submission" date="2022-04" db="EMBL/GenBank/DDBJ databases">
        <title>Carnegiea gigantea Genome sequencing and assembly v2.</title>
        <authorList>
            <person name="Copetti D."/>
            <person name="Sanderson M.J."/>
            <person name="Burquez A."/>
            <person name="Wojciechowski M.F."/>
        </authorList>
    </citation>
    <scope>NUCLEOTIDE SEQUENCE</scope>
    <source>
        <strain evidence="2">SGP5-SGP5p</strain>
        <tissue evidence="2">Aerial part</tissue>
    </source>
</reference>
<name>A0A9Q1KKD6_9CARY</name>
<feature type="region of interest" description="Disordered" evidence="1">
    <location>
        <begin position="30"/>
        <end position="193"/>
    </location>
</feature>
<feature type="compositionally biased region" description="Basic and acidic residues" evidence="1">
    <location>
        <begin position="64"/>
        <end position="73"/>
    </location>
</feature>
<feature type="compositionally biased region" description="Low complexity" evidence="1">
    <location>
        <begin position="116"/>
        <end position="135"/>
    </location>
</feature>
<feature type="compositionally biased region" description="Basic and acidic residues" evidence="1">
    <location>
        <begin position="229"/>
        <end position="259"/>
    </location>
</feature>
<evidence type="ECO:0000313" key="3">
    <source>
        <dbReference type="Proteomes" id="UP001153076"/>
    </source>
</evidence>
<dbReference type="AlphaFoldDB" id="A0A9Q1KKD6"/>
<evidence type="ECO:0000256" key="1">
    <source>
        <dbReference type="SAM" id="MobiDB-lite"/>
    </source>
</evidence>
<accession>A0A9Q1KKD6</accession>
<dbReference type="Proteomes" id="UP001153076">
    <property type="component" value="Unassembled WGS sequence"/>
</dbReference>
<feature type="compositionally biased region" description="Polar residues" evidence="1">
    <location>
        <begin position="136"/>
        <end position="168"/>
    </location>
</feature>